<accession>F8NQV5</accession>
<sequence length="304" mass="32305">MSTLFDTSQSQDIDEWLRQASLPNAVTQYPLSLSQAPPVHSDIVMTQFTQFAPTSDWEKTPTPQLTQSLPHYRTMASTCCNGLCQCSQGSCSCPAECCGCCQGCQCEQPCQDRGYRTTFTVSGERKSCCSPREHHSDSNSPGRHLRPNDGMTAGGYTLNVAIPSRSYTSGGHDLLSVPDMQSRSSSSSSGSSHRSSAQMAGHSFISPTHTRPNMVKTFSQSSPLPVAALSGPNTRPTFMGSYRSAQSSASVSPQPTSPMSGVSCGDSAGYASSSAGSDGSHGDPQFDAYAHYNPSLDAMHLRGN</sequence>
<feature type="region of interest" description="Disordered" evidence="1">
    <location>
        <begin position="125"/>
        <end position="152"/>
    </location>
</feature>
<dbReference type="HOGENOM" id="CLU_915752_0_0_1"/>
<dbReference type="Proteomes" id="UP000008064">
    <property type="component" value="Unassembled WGS sequence"/>
</dbReference>
<feature type="compositionally biased region" description="Low complexity" evidence="1">
    <location>
        <begin position="182"/>
        <end position="196"/>
    </location>
</feature>
<dbReference type="GeneID" id="18818660"/>
<feature type="region of interest" description="Disordered" evidence="1">
    <location>
        <begin position="170"/>
        <end position="288"/>
    </location>
</feature>
<proteinExistence type="predicted"/>
<dbReference type="AlphaFoldDB" id="F8NQV5"/>
<dbReference type="EMBL" id="GL945432">
    <property type="protein sequence ID" value="EGO26658.1"/>
    <property type="molecule type" value="Genomic_DNA"/>
</dbReference>
<feature type="compositionally biased region" description="Polar residues" evidence="1">
    <location>
        <begin position="205"/>
        <end position="223"/>
    </location>
</feature>
<evidence type="ECO:0000256" key="1">
    <source>
        <dbReference type="SAM" id="MobiDB-lite"/>
    </source>
</evidence>
<protein>
    <submittedName>
        <fullName evidence="2">Uncharacterized protein</fullName>
    </submittedName>
</protein>
<reference evidence="2" key="1">
    <citation type="submission" date="2011-04" db="EMBL/GenBank/DDBJ databases">
        <title>Evolution of plant cell wall degrading machinery underlies the functional diversity of forest fungi.</title>
        <authorList>
            <consortium name="US DOE Joint Genome Institute (JGI-PGF)"/>
            <person name="Eastwood D.C."/>
            <person name="Floudas D."/>
            <person name="Binder M."/>
            <person name="Majcherczyk A."/>
            <person name="Schneider P."/>
            <person name="Aerts A."/>
            <person name="Asiegbu F.O."/>
            <person name="Baker S.E."/>
            <person name="Barry K."/>
            <person name="Bendiksby M."/>
            <person name="Blumentritt M."/>
            <person name="Coutinho P.M."/>
            <person name="Cullen D."/>
            <person name="Cullen D."/>
            <person name="Gathman A."/>
            <person name="Goodell B."/>
            <person name="Henrissat B."/>
            <person name="Ihrmark K."/>
            <person name="Kauserud H."/>
            <person name="Kohler A."/>
            <person name="LaButti K."/>
            <person name="Lapidus A."/>
            <person name="Lavin J.L."/>
            <person name="Lee Y.-H."/>
            <person name="Lindquist E."/>
            <person name="Lilly W."/>
            <person name="Lucas S."/>
            <person name="Morin E."/>
            <person name="Murat C."/>
            <person name="Oguiza J.A."/>
            <person name="Park J."/>
            <person name="Pisabarro A.G."/>
            <person name="Riley R."/>
            <person name="Rosling A."/>
            <person name="Salamov A."/>
            <person name="Schmidt O."/>
            <person name="Schmutz J."/>
            <person name="Skrede I."/>
            <person name="Stenlid J."/>
            <person name="Wiebenga A."/>
            <person name="Xie X."/>
            <person name="Kues U."/>
            <person name="Hibbett D.S."/>
            <person name="Hoffmeister D."/>
            <person name="Hogberg N."/>
            <person name="Martin F."/>
            <person name="Grigoriev I.V."/>
            <person name="Watkinson S.C."/>
        </authorList>
    </citation>
    <scope>NUCLEOTIDE SEQUENCE</scope>
    <source>
        <strain evidence="2">S7.9</strain>
    </source>
</reference>
<dbReference type="RefSeq" id="XP_007316831.1">
    <property type="nucleotide sequence ID" value="XM_007316769.1"/>
</dbReference>
<gene>
    <name evidence="2" type="ORF">SERLADRAFT_463930</name>
</gene>
<name>F8NQV5_SERL9</name>
<feature type="compositionally biased region" description="Basic and acidic residues" evidence="1">
    <location>
        <begin position="125"/>
        <end position="137"/>
    </location>
</feature>
<organism>
    <name type="scientific">Serpula lacrymans var. lacrymans (strain S7.9)</name>
    <name type="common">Dry rot fungus</name>
    <dbReference type="NCBI Taxonomy" id="578457"/>
    <lineage>
        <taxon>Eukaryota</taxon>
        <taxon>Fungi</taxon>
        <taxon>Dikarya</taxon>
        <taxon>Basidiomycota</taxon>
        <taxon>Agaricomycotina</taxon>
        <taxon>Agaricomycetes</taxon>
        <taxon>Agaricomycetidae</taxon>
        <taxon>Boletales</taxon>
        <taxon>Coniophorineae</taxon>
        <taxon>Serpulaceae</taxon>
        <taxon>Serpula</taxon>
    </lineage>
</organism>
<evidence type="ECO:0000313" key="2">
    <source>
        <dbReference type="EMBL" id="EGO26658.1"/>
    </source>
</evidence>
<feature type="compositionally biased region" description="Low complexity" evidence="1">
    <location>
        <begin position="244"/>
        <end position="278"/>
    </location>
</feature>
<dbReference type="KEGG" id="sla:SERLADRAFT_463930"/>